<feature type="domain" description="GH10" evidence="15">
    <location>
        <begin position="817"/>
        <end position="1127"/>
    </location>
</feature>
<evidence type="ECO:0000256" key="3">
    <source>
        <dbReference type="ARBA" id="ARBA00004851"/>
    </source>
</evidence>
<evidence type="ECO:0000256" key="6">
    <source>
        <dbReference type="ARBA" id="ARBA00022651"/>
    </source>
</evidence>
<dbReference type="PRINTS" id="PR00134">
    <property type="entry name" value="GLHYDRLASE10"/>
</dbReference>
<evidence type="ECO:0000256" key="9">
    <source>
        <dbReference type="ARBA" id="ARBA00023277"/>
    </source>
</evidence>
<feature type="domain" description="CBM1" evidence="14">
    <location>
        <begin position="23"/>
        <end position="61"/>
    </location>
</feature>
<feature type="chain" id="PRO_5003468779" description="Beta-xylanase" evidence="13">
    <location>
        <begin position="21"/>
        <end position="1168"/>
    </location>
</feature>
<dbReference type="InterPro" id="IPR017853">
    <property type="entry name" value="GH"/>
</dbReference>
<feature type="region of interest" description="Disordered" evidence="12">
    <location>
        <begin position="69"/>
        <end position="117"/>
    </location>
</feature>
<comment type="catalytic activity">
    <reaction evidence="1 11">
        <text>Endohydrolysis of (1-&gt;4)-beta-D-xylosidic linkages in xylans.</text>
        <dbReference type="EC" id="3.2.1.8"/>
    </reaction>
</comment>
<dbReference type="PANTHER" id="PTHR31490:SF35">
    <property type="entry name" value="ENDO-1,4-BETA-XYLANASE"/>
    <property type="match status" value="1"/>
</dbReference>
<keyword evidence="9 11" id="KW-0119">Carbohydrate metabolism</keyword>
<dbReference type="eggNOG" id="ENOG502QR4K">
    <property type="taxonomic scope" value="Eukaryota"/>
</dbReference>
<feature type="region of interest" description="Disordered" evidence="12">
    <location>
        <begin position="436"/>
        <end position="463"/>
    </location>
</feature>
<evidence type="ECO:0000259" key="15">
    <source>
        <dbReference type="PROSITE" id="PS51760"/>
    </source>
</evidence>
<evidence type="ECO:0000256" key="4">
    <source>
        <dbReference type="ARBA" id="ARBA00007495"/>
    </source>
</evidence>
<keyword evidence="8 11" id="KW-0378">Hydrolase</keyword>
<dbReference type="OrthoDB" id="3055998at2759"/>
<evidence type="ECO:0000313" key="16">
    <source>
        <dbReference type="EMBL" id="CCA71122.1"/>
    </source>
</evidence>
<keyword evidence="5" id="KW-0964">Secreted</keyword>
<feature type="non-terminal residue" evidence="16">
    <location>
        <position position="1168"/>
    </location>
</feature>
<dbReference type="SMART" id="SM00236">
    <property type="entry name" value="fCBD"/>
    <property type="match status" value="1"/>
</dbReference>
<evidence type="ECO:0000256" key="1">
    <source>
        <dbReference type="ARBA" id="ARBA00000681"/>
    </source>
</evidence>
<keyword evidence="7 13" id="KW-0732">Signal</keyword>
<feature type="signal peptide" evidence="13">
    <location>
        <begin position="1"/>
        <end position="20"/>
    </location>
</feature>
<comment type="similarity">
    <text evidence="4 11">Belongs to the glycosyl hydrolase 10 (cellulase F) family.</text>
</comment>
<dbReference type="EC" id="3.2.1.8" evidence="11"/>
<feature type="domain" description="GH10" evidence="15">
    <location>
        <begin position="121"/>
        <end position="431"/>
    </location>
</feature>
<dbReference type="Proteomes" id="UP000007148">
    <property type="component" value="Unassembled WGS sequence"/>
</dbReference>
<evidence type="ECO:0000256" key="12">
    <source>
        <dbReference type="SAM" id="MobiDB-lite"/>
    </source>
</evidence>
<dbReference type="HOGENOM" id="CLU_274474_0_0_1"/>
<evidence type="ECO:0000256" key="7">
    <source>
        <dbReference type="ARBA" id="ARBA00022729"/>
    </source>
</evidence>
<comment type="pathway">
    <text evidence="3">Glycan degradation; xylan degradation.</text>
</comment>
<dbReference type="InterPro" id="IPR044846">
    <property type="entry name" value="GH10"/>
</dbReference>
<feature type="domain" description="GH10" evidence="15">
    <location>
        <begin position="469"/>
        <end position="779"/>
    </location>
</feature>
<gene>
    <name evidence="16" type="ORF">PIIN_05057</name>
</gene>
<organism evidence="16 17">
    <name type="scientific">Serendipita indica (strain DSM 11827)</name>
    <name type="common">Root endophyte fungus</name>
    <name type="synonym">Piriformospora indica</name>
    <dbReference type="NCBI Taxonomy" id="1109443"/>
    <lineage>
        <taxon>Eukaryota</taxon>
        <taxon>Fungi</taxon>
        <taxon>Dikarya</taxon>
        <taxon>Basidiomycota</taxon>
        <taxon>Agaricomycotina</taxon>
        <taxon>Agaricomycetes</taxon>
        <taxon>Sebacinales</taxon>
        <taxon>Serendipitaceae</taxon>
        <taxon>Serendipita</taxon>
    </lineage>
</organism>
<dbReference type="GO" id="GO:0005576">
    <property type="term" value="C:extracellular region"/>
    <property type="evidence" value="ECO:0007669"/>
    <property type="project" value="UniProtKB-SubCell"/>
</dbReference>
<dbReference type="AlphaFoldDB" id="G4TIH9"/>
<dbReference type="Pfam" id="PF00331">
    <property type="entry name" value="Glyco_hydro_10"/>
    <property type="match status" value="3"/>
</dbReference>
<dbReference type="InterPro" id="IPR000254">
    <property type="entry name" value="CBD"/>
</dbReference>
<proteinExistence type="inferred from homology"/>
<evidence type="ECO:0000256" key="8">
    <source>
        <dbReference type="ARBA" id="ARBA00022801"/>
    </source>
</evidence>
<dbReference type="InterPro" id="IPR035971">
    <property type="entry name" value="CBD_sf"/>
</dbReference>
<reference evidence="16 17" key="1">
    <citation type="journal article" date="2011" name="PLoS Pathog.">
        <title>Endophytic Life Strategies Decoded by Genome and Transcriptome Analyses of the Mutualistic Root Symbiont Piriformospora indica.</title>
        <authorList>
            <person name="Zuccaro A."/>
            <person name="Lahrmann U."/>
            <person name="Guldener U."/>
            <person name="Langen G."/>
            <person name="Pfiffi S."/>
            <person name="Biedenkopf D."/>
            <person name="Wong P."/>
            <person name="Samans B."/>
            <person name="Grimm C."/>
            <person name="Basiewicz M."/>
            <person name="Murat C."/>
            <person name="Martin F."/>
            <person name="Kogel K.H."/>
        </authorList>
    </citation>
    <scope>NUCLEOTIDE SEQUENCE [LARGE SCALE GENOMIC DNA]</scope>
    <source>
        <strain evidence="16 17">DSM 11827</strain>
    </source>
</reference>
<dbReference type="STRING" id="1109443.G4TIH9"/>
<sequence>MSTTRSFLALLPLVVHFVRACDEAIPLWQQCGGITYSGPSHPHCVDGAICQEWNPYYFQCIPDPNASSSSSSSASSSSSSSVTQSSSTSLPTDTPTSTSTSTSSTSTQTPTFTPPVVPLSPTGLAALAKSKDRYIGSAFDNGYLSDTAYTNIVLSNVNQITCENSMKWESIEATRGVFSSPDADRMVQLAEANGMTIRGHTLVWHSQLPSWVSSGNWTTSTLTEVITSHITGVMTKYKGKIHTWDVVNEVIGDDANMRPSVFYNTLGESFIDLAFNTAKAVDPKPILAINDYNMEYSQKATAMYNLVKRLKSRGVPVEQIGAQAHLVVGSLPSGIKDIYQNFASLGVSVAVTELDIRMPTPPTAATLAQQAADYVTVVKACLDVPQCLGVTFWGLTDKYSWVPDVFSGEGAACLYDESLQPKPDYTAVQSLLSATPTSTTTTASPTDTQTTVTSSPTSTFTPPVVPLSPTGLAALAKSKDRYMGSAFENGYLSDSAYTSIVLSNVNQITCENSMKWESIEATRGVFSSPDADRMVQLAEANGMTIRGHTLVWHSQLPSWVANGNWTTSTLTEVITSHITGVMTKYKGKIHTWDVVNEVIGDDANMRPSVFYNTLGESFIDLAFNTAKAVDPKPILAINDYNMEYSQKATAMYNLVKRLKSRGVPVEQIGAQAHLVVGSLPTGIKDIYQNFASLGVSVAVTELDIRMPTPPTAATLAQQAVDYVTVVKACLDVPQCLGVTFWGLTDKYSWVPGVFSGEGAACLYDESLQPKPDYTAVQSLLSATPTSTTTTASPTDTQTTVTSSPTSTFTPPVVPLSPTGLAALAKSKDRYMGSAFENGYLSDSAYTNIVLSNVNQITCENSMKWESIEATRGVFSSPDADRMVQVAEANGMTIRGHTLVWHSQLPSWVANGNWTTSTLTDVITSHITGVMTKYKGKIHTWDVVNEVIGDDANMRPSVFYNTLGESFIDLAFNIAKAVDPKPILAINDYNMEYSQKATAMYNLVKRLKSRGVPVEQIGAQAHLVVGSLPSGIKDIYQNFASLGVSVAVTELDIRMPTPPTAATLAQQAADYVTVVKACLDVPQCLGVTFWGLTDKYSWVPGVFSGEGAACLYDDSLQPKPDYTAVQALLSATPTSTPTDSSTGSSTTPISTSTSVSQSNSMSSSTSSSQ</sequence>
<dbReference type="PROSITE" id="PS51760">
    <property type="entry name" value="GH10_2"/>
    <property type="match status" value="3"/>
</dbReference>
<keyword evidence="17" id="KW-1185">Reference proteome</keyword>
<keyword evidence="6 16" id="KW-0858">Xylan degradation</keyword>
<keyword evidence="11 16" id="KW-0326">Glycosidase</keyword>
<evidence type="ECO:0000313" key="17">
    <source>
        <dbReference type="Proteomes" id="UP000007148"/>
    </source>
</evidence>
<dbReference type="GO" id="GO:0031176">
    <property type="term" value="F:endo-1,4-beta-xylanase activity"/>
    <property type="evidence" value="ECO:0007669"/>
    <property type="project" value="UniProtKB-EC"/>
</dbReference>
<dbReference type="Pfam" id="PF00734">
    <property type="entry name" value="CBM_1"/>
    <property type="match status" value="1"/>
</dbReference>
<evidence type="ECO:0000256" key="2">
    <source>
        <dbReference type="ARBA" id="ARBA00004613"/>
    </source>
</evidence>
<protein>
    <recommendedName>
        <fullName evidence="11">Beta-xylanase</fullName>
        <ecNumber evidence="11">3.2.1.8</ecNumber>
    </recommendedName>
</protein>
<dbReference type="PROSITE" id="PS51164">
    <property type="entry name" value="CBM1_2"/>
    <property type="match status" value="1"/>
</dbReference>
<dbReference type="InParanoid" id="G4TIH9"/>
<dbReference type="SUPFAM" id="SSF51445">
    <property type="entry name" value="(Trans)glycosidases"/>
    <property type="match status" value="3"/>
</dbReference>
<dbReference type="PANTHER" id="PTHR31490">
    <property type="entry name" value="GLYCOSYL HYDROLASE"/>
    <property type="match status" value="1"/>
</dbReference>
<accession>G4TIH9</accession>
<name>G4TIH9_SERID</name>
<evidence type="ECO:0000256" key="13">
    <source>
        <dbReference type="SAM" id="SignalP"/>
    </source>
</evidence>
<feature type="region of interest" description="Disordered" evidence="12">
    <location>
        <begin position="784"/>
        <end position="811"/>
    </location>
</feature>
<feature type="region of interest" description="Disordered" evidence="12">
    <location>
        <begin position="1129"/>
        <end position="1168"/>
    </location>
</feature>
<dbReference type="SMART" id="SM00633">
    <property type="entry name" value="Glyco_10"/>
    <property type="match status" value="3"/>
</dbReference>
<dbReference type="EMBL" id="CAFZ01000106">
    <property type="protein sequence ID" value="CCA71122.1"/>
    <property type="molecule type" value="Genomic_DNA"/>
</dbReference>
<comment type="subcellular location">
    <subcellularLocation>
        <location evidence="2">Secreted</location>
    </subcellularLocation>
</comment>
<dbReference type="SUPFAM" id="SSF57180">
    <property type="entry name" value="Cellulose-binding domain"/>
    <property type="match status" value="1"/>
</dbReference>
<dbReference type="InterPro" id="IPR001000">
    <property type="entry name" value="GH10_dom"/>
</dbReference>
<evidence type="ECO:0000256" key="10">
    <source>
        <dbReference type="ARBA" id="ARBA00023326"/>
    </source>
</evidence>
<evidence type="ECO:0000256" key="11">
    <source>
        <dbReference type="RuleBase" id="RU361174"/>
    </source>
</evidence>
<comment type="caution">
    <text evidence="16">The sequence shown here is derived from an EMBL/GenBank/DDBJ whole genome shotgun (WGS) entry which is preliminary data.</text>
</comment>
<evidence type="ECO:0000256" key="5">
    <source>
        <dbReference type="ARBA" id="ARBA00022525"/>
    </source>
</evidence>
<dbReference type="GO" id="GO:0030248">
    <property type="term" value="F:cellulose binding"/>
    <property type="evidence" value="ECO:0007669"/>
    <property type="project" value="InterPro"/>
</dbReference>
<dbReference type="GO" id="GO:0045493">
    <property type="term" value="P:xylan catabolic process"/>
    <property type="evidence" value="ECO:0007669"/>
    <property type="project" value="UniProtKB-KW"/>
</dbReference>
<dbReference type="Gene3D" id="3.20.20.80">
    <property type="entry name" value="Glycosidases"/>
    <property type="match status" value="3"/>
</dbReference>
<evidence type="ECO:0000259" key="14">
    <source>
        <dbReference type="PROSITE" id="PS51164"/>
    </source>
</evidence>
<feature type="compositionally biased region" description="Low complexity" evidence="12">
    <location>
        <begin position="69"/>
        <end position="111"/>
    </location>
</feature>
<keyword evidence="10 11" id="KW-0624">Polysaccharide degradation</keyword>